<gene>
    <name evidence="4" type="ORF">SAMN04489716_2735</name>
</gene>
<dbReference type="EMBL" id="LT629758">
    <property type="protein sequence ID" value="SDT17322.1"/>
    <property type="molecule type" value="Genomic_DNA"/>
</dbReference>
<dbReference type="STRING" id="113562.SAMN04489716_2735"/>
<dbReference type="AlphaFoldDB" id="A0A1H1Y7C6"/>
<keyword evidence="5" id="KW-1185">Reference proteome</keyword>
<accession>A0A1H1Y7C6</accession>
<dbReference type="OrthoDB" id="3365840at2"/>
<dbReference type="InterPro" id="IPR038637">
    <property type="entry name" value="NPCBM_sf"/>
</dbReference>
<evidence type="ECO:0000256" key="1">
    <source>
        <dbReference type="SAM" id="MobiDB-lite"/>
    </source>
</evidence>
<dbReference type="RefSeq" id="WP_092544792.1">
    <property type="nucleotide sequence ID" value="NZ_BOMJ01000036.1"/>
</dbReference>
<keyword evidence="2" id="KW-1133">Transmembrane helix</keyword>
<feature type="transmembrane region" description="Helical" evidence="2">
    <location>
        <begin position="12"/>
        <end position="32"/>
    </location>
</feature>
<sequence>MNAVTKSRNAALFVFLFLVAALIAGVILYLAHSGADRTAVPLVIGCVLVAFVMAIAAVRIVMAFRRSAKMTEAGLPPSRLLHVLDLRQWLILLVGLSFVAVGTGAFTGVRVLSRSGEPVALTPLPVPTVVEPTPVEPTFTEPTFTEPPSPSLTEELSESPSVDPSLDPAPGSTKYLDNEDELEGYTEADAVAFAAKRYPRGITFYCRSASENAYQWNVAGFSQFQAVGGIDDNTENTFGKVVEFEFYDQDGRKLGKPVEVSMGRPKDITLSLAGVTSLRMTCSTRDSKTNEERNTNASLGDPVVILN</sequence>
<protein>
    <submittedName>
        <fullName evidence="4">NPCBM/NEW2 domain-containing protein</fullName>
    </submittedName>
</protein>
<dbReference type="Pfam" id="PF08305">
    <property type="entry name" value="NPCBM"/>
    <property type="match status" value="1"/>
</dbReference>
<organism evidence="4 5">
    <name type="scientific">Actinoplanes derwentensis</name>
    <dbReference type="NCBI Taxonomy" id="113562"/>
    <lineage>
        <taxon>Bacteria</taxon>
        <taxon>Bacillati</taxon>
        <taxon>Actinomycetota</taxon>
        <taxon>Actinomycetes</taxon>
        <taxon>Micromonosporales</taxon>
        <taxon>Micromonosporaceae</taxon>
        <taxon>Actinoplanes</taxon>
    </lineage>
</organism>
<evidence type="ECO:0000259" key="3">
    <source>
        <dbReference type="Pfam" id="PF08305"/>
    </source>
</evidence>
<evidence type="ECO:0000313" key="5">
    <source>
        <dbReference type="Proteomes" id="UP000198688"/>
    </source>
</evidence>
<feature type="transmembrane region" description="Helical" evidence="2">
    <location>
        <begin position="38"/>
        <end position="61"/>
    </location>
</feature>
<feature type="transmembrane region" description="Helical" evidence="2">
    <location>
        <begin position="89"/>
        <end position="109"/>
    </location>
</feature>
<keyword evidence="2" id="KW-0472">Membrane</keyword>
<feature type="region of interest" description="Disordered" evidence="1">
    <location>
        <begin position="137"/>
        <end position="171"/>
    </location>
</feature>
<feature type="compositionally biased region" description="Low complexity" evidence="1">
    <location>
        <begin position="151"/>
        <end position="162"/>
    </location>
</feature>
<keyword evidence="2" id="KW-0812">Transmembrane</keyword>
<evidence type="ECO:0000313" key="4">
    <source>
        <dbReference type="EMBL" id="SDT17322.1"/>
    </source>
</evidence>
<evidence type="ECO:0000256" key="2">
    <source>
        <dbReference type="SAM" id="Phobius"/>
    </source>
</evidence>
<reference evidence="4 5" key="1">
    <citation type="submission" date="2016-10" db="EMBL/GenBank/DDBJ databases">
        <authorList>
            <person name="de Groot N.N."/>
        </authorList>
    </citation>
    <scope>NUCLEOTIDE SEQUENCE [LARGE SCALE GENOMIC DNA]</scope>
    <source>
        <strain evidence="4 5">DSM 43941</strain>
    </source>
</reference>
<dbReference type="Proteomes" id="UP000198688">
    <property type="component" value="Chromosome I"/>
</dbReference>
<feature type="domain" description="Glycosyl hydrolase family 98 putative carbohydrate-binding module" evidence="3">
    <location>
        <begin position="192"/>
        <end position="291"/>
    </location>
</feature>
<proteinExistence type="predicted"/>
<dbReference type="InterPro" id="IPR013222">
    <property type="entry name" value="Glyco_hyd_98_carb-bd"/>
</dbReference>
<name>A0A1H1Y7C6_9ACTN</name>
<dbReference type="Gene3D" id="2.60.120.1060">
    <property type="entry name" value="NPCBM/NEW2 domain"/>
    <property type="match status" value="1"/>
</dbReference>